<protein>
    <submittedName>
        <fullName evidence="1">DUF2194 domain-containing protein</fullName>
    </submittedName>
</protein>
<sequence>MKKYLIRLDDACETMNWEKWLSIEKLFDKYQIKPLIAVIPNNEDTSQKIDPPNENFWLWLKKLEKKGWEIGLHGNDHVYRTNQGGINPIHQRSEFAGLPLNIQKSKIKLGFTKLKEKGFNPKIFVAPSHTFDLNTLKALKNESSIRIISDTMARYPYKKHDFIFIPQQVGAVRNIPISGTYTFCYHPNTMNETDFKHLESFIKPNKNQFYSFNNLDLANVKNKLLTDKLLSYCYFKFRKLFR</sequence>
<dbReference type="Pfam" id="PF10096">
    <property type="entry name" value="DUF2334"/>
    <property type="match status" value="1"/>
</dbReference>
<proteinExistence type="predicted"/>
<reference evidence="2" key="1">
    <citation type="journal article" date="2019" name="Int. J. Syst. Evol. Microbiol.">
        <title>The Global Catalogue of Microorganisms (GCM) 10K type strain sequencing project: providing services to taxonomists for standard genome sequencing and annotation.</title>
        <authorList>
            <consortium name="The Broad Institute Genomics Platform"/>
            <consortium name="The Broad Institute Genome Sequencing Center for Infectious Disease"/>
            <person name="Wu L."/>
            <person name="Ma J."/>
        </authorList>
    </citation>
    <scope>NUCLEOTIDE SEQUENCE [LARGE SCALE GENOMIC DNA]</scope>
    <source>
        <strain evidence="2">CCUG 62414</strain>
    </source>
</reference>
<keyword evidence="2" id="KW-1185">Reference proteome</keyword>
<evidence type="ECO:0000313" key="2">
    <source>
        <dbReference type="Proteomes" id="UP001597061"/>
    </source>
</evidence>
<dbReference type="InterPro" id="IPR018763">
    <property type="entry name" value="DUF2334"/>
</dbReference>
<gene>
    <name evidence="1" type="ORF">ACFQ1R_00975</name>
</gene>
<dbReference type="SUPFAM" id="SSF88713">
    <property type="entry name" value="Glycoside hydrolase/deacetylase"/>
    <property type="match status" value="1"/>
</dbReference>
<dbReference type="Proteomes" id="UP001597061">
    <property type="component" value="Unassembled WGS sequence"/>
</dbReference>
<comment type="caution">
    <text evidence="1">The sequence shown here is derived from an EMBL/GenBank/DDBJ whole genome shotgun (WGS) entry which is preliminary data.</text>
</comment>
<organism evidence="1 2">
    <name type="scientific">Mariniflexile jejuense</name>
    <dbReference type="NCBI Taxonomy" id="1173582"/>
    <lineage>
        <taxon>Bacteria</taxon>
        <taxon>Pseudomonadati</taxon>
        <taxon>Bacteroidota</taxon>
        <taxon>Flavobacteriia</taxon>
        <taxon>Flavobacteriales</taxon>
        <taxon>Flavobacteriaceae</taxon>
        <taxon>Mariniflexile</taxon>
    </lineage>
</organism>
<dbReference type="RefSeq" id="WP_379924219.1">
    <property type="nucleotide sequence ID" value="NZ_JBHTJI010000001.1"/>
</dbReference>
<dbReference type="Gene3D" id="3.20.20.370">
    <property type="entry name" value="Glycoside hydrolase/deacetylase"/>
    <property type="match status" value="1"/>
</dbReference>
<evidence type="ECO:0000313" key="1">
    <source>
        <dbReference type="EMBL" id="MFD0988654.1"/>
    </source>
</evidence>
<accession>A0ABW3JEB0</accession>
<dbReference type="InterPro" id="IPR011330">
    <property type="entry name" value="Glyco_hydro/deAcase_b/a-brl"/>
</dbReference>
<name>A0ABW3JEB0_9FLAO</name>
<dbReference type="EMBL" id="JBHTJI010000001">
    <property type="protein sequence ID" value="MFD0988654.1"/>
    <property type="molecule type" value="Genomic_DNA"/>
</dbReference>